<keyword evidence="1" id="KW-0732">Signal</keyword>
<dbReference type="RefSeq" id="WP_309559979.1">
    <property type="nucleotide sequence ID" value="NZ_JAVJIU010000001.1"/>
</dbReference>
<feature type="signal peptide" evidence="1">
    <location>
        <begin position="1"/>
        <end position="19"/>
    </location>
</feature>
<feature type="chain" id="PRO_5046195490" evidence="1">
    <location>
        <begin position="20"/>
        <end position="220"/>
    </location>
</feature>
<reference evidence="3" key="1">
    <citation type="submission" date="2023-07" db="EMBL/GenBank/DDBJ databases">
        <title>Christiangramia sp. SM2212., a novel bacterium of the family Flavobacteriaceae isolated from the sea sediment.</title>
        <authorList>
            <person name="Wang J."/>
            <person name="Zhang X."/>
        </authorList>
    </citation>
    <scope>NUCLEOTIDE SEQUENCE [LARGE SCALE GENOMIC DNA]</scope>
    <source>
        <strain evidence="3">SM2212</strain>
    </source>
</reference>
<evidence type="ECO:0000256" key="1">
    <source>
        <dbReference type="SAM" id="SignalP"/>
    </source>
</evidence>
<gene>
    <name evidence="2" type="ORF">RE431_00390</name>
</gene>
<proteinExistence type="predicted"/>
<protein>
    <submittedName>
        <fullName evidence="2">Uncharacterized protein</fullName>
    </submittedName>
</protein>
<evidence type="ECO:0000313" key="2">
    <source>
        <dbReference type="EMBL" id="MDR5589077.1"/>
    </source>
</evidence>
<dbReference type="EMBL" id="JAVJIU010000001">
    <property type="protein sequence ID" value="MDR5589077.1"/>
    <property type="molecule type" value="Genomic_DNA"/>
</dbReference>
<keyword evidence="3" id="KW-1185">Reference proteome</keyword>
<name>A0ABU1EL24_9FLAO</name>
<organism evidence="2 3">
    <name type="scientific">Christiangramia sediminicola</name>
    <dbReference type="NCBI Taxonomy" id="3073267"/>
    <lineage>
        <taxon>Bacteria</taxon>
        <taxon>Pseudomonadati</taxon>
        <taxon>Bacteroidota</taxon>
        <taxon>Flavobacteriia</taxon>
        <taxon>Flavobacteriales</taxon>
        <taxon>Flavobacteriaceae</taxon>
        <taxon>Christiangramia</taxon>
    </lineage>
</organism>
<evidence type="ECO:0000313" key="3">
    <source>
        <dbReference type="Proteomes" id="UP001257234"/>
    </source>
</evidence>
<dbReference type="Proteomes" id="UP001257234">
    <property type="component" value="Unassembled WGS sequence"/>
</dbReference>
<accession>A0ABU1EL24</accession>
<sequence>MKKLIFLFLVLPLSISAQNSSMEKSGNSISQLNADPSIVDVTFKSGVENQELQTYYQFENIDQTEFFIKGDAIKGKYYVLRMKEFLNGELIKTSTLLDERGNEYFKQDTSALSLKLFTKIGKDDIKVWLRNSKMGSKQSYFPTNNDNGRYVAKNFFGAKDLLKEDASDSFYIMSVITPNRNPDGSGSYCRVAQSEIAPEQFGNEFKIPHYYLIEIEFMKE</sequence>
<comment type="caution">
    <text evidence="2">The sequence shown here is derived from an EMBL/GenBank/DDBJ whole genome shotgun (WGS) entry which is preliminary data.</text>
</comment>